<dbReference type="Proteomes" id="UP001596422">
    <property type="component" value="Unassembled WGS sequence"/>
</dbReference>
<keyword evidence="4 6" id="KW-1133">Transmembrane helix</keyword>
<feature type="transmembrane region" description="Helical" evidence="6">
    <location>
        <begin position="151"/>
        <end position="169"/>
    </location>
</feature>
<evidence type="ECO:0000256" key="6">
    <source>
        <dbReference type="SAM" id="Phobius"/>
    </source>
</evidence>
<evidence type="ECO:0000259" key="7">
    <source>
        <dbReference type="Pfam" id="PF00892"/>
    </source>
</evidence>
<organism evidence="8 9">
    <name type="scientific">Marinobacterium aestuariivivens</name>
    <dbReference type="NCBI Taxonomy" id="1698799"/>
    <lineage>
        <taxon>Bacteria</taxon>
        <taxon>Pseudomonadati</taxon>
        <taxon>Pseudomonadota</taxon>
        <taxon>Gammaproteobacteria</taxon>
        <taxon>Oceanospirillales</taxon>
        <taxon>Oceanospirillaceae</taxon>
        <taxon>Marinobacterium</taxon>
    </lineage>
</organism>
<keyword evidence="3 6" id="KW-0812">Transmembrane</keyword>
<evidence type="ECO:0000256" key="1">
    <source>
        <dbReference type="ARBA" id="ARBA00004651"/>
    </source>
</evidence>
<evidence type="ECO:0000313" key="8">
    <source>
        <dbReference type="EMBL" id="MFC6670133.1"/>
    </source>
</evidence>
<evidence type="ECO:0000256" key="4">
    <source>
        <dbReference type="ARBA" id="ARBA00022989"/>
    </source>
</evidence>
<dbReference type="PANTHER" id="PTHR32322:SF18">
    <property type="entry name" value="S-ADENOSYLMETHIONINE_S-ADENOSYLHOMOCYSTEINE TRANSPORTER"/>
    <property type="match status" value="1"/>
</dbReference>
<keyword evidence="5 6" id="KW-0472">Membrane</keyword>
<evidence type="ECO:0000256" key="5">
    <source>
        <dbReference type="ARBA" id="ARBA00023136"/>
    </source>
</evidence>
<keyword evidence="2" id="KW-1003">Cell membrane</keyword>
<dbReference type="PANTHER" id="PTHR32322">
    <property type="entry name" value="INNER MEMBRANE TRANSPORTER"/>
    <property type="match status" value="1"/>
</dbReference>
<reference evidence="9" key="1">
    <citation type="journal article" date="2019" name="Int. J. Syst. Evol. Microbiol.">
        <title>The Global Catalogue of Microorganisms (GCM) 10K type strain sequencing project: providing services to taxonomists for standard genome sequencing and annotation.</title>
        <authorList>
            <consortium name="The Broad Institute Genomics Platform"/>
            <consortium name="The Broad Institute Genome Sequencing Center for Infectious Disease"/>
            <person name="Wu L."/>
            <person name="Ma J."/>
        </authorList>
    </citation>
    <scope>NUCLEOTIDE SEQUENCE [LARGE SCALE GENOMIC DNA]</scope>
    <source>
        <strain evidence="9">NBRC 111756</strain>
    </source>
</reference>
<dbReference type="InterPro" id="IPR050638">
    <property type="entry name" value="AA-Vitamin_Transporters"/>
</dbReference>
<feature type="transmembrane region" description="Helical" evidence="6">
    <location>
        <begin position="95"/>
        <end position="115"/>
    </location>
</feature>
<feature type="transmembrane region" description="Helical" evidence="6">
    <location>
        <begin position="245"/>
        <end position="264"/>
    </location>
</feature>
<dbReference type="EMBL" id="JBHSWE010000001">
    <property type="protein sequence ID" value="MFC6670133.1"/>
    <property type="molecule type" value="Genomic_DNA"/>
</dbReference>
<dbReference type="InterPro" id="IPR037185">
    <property type="entry name" value="EmrE-like"/>
</dbReference>
<feature type="transmembrane region" description="Helical" evidence="6">
    <location>
        <begin position="181"/>
        <end position="202"/>
    </location>
</feature>
<evidence type="ECO:0000256" key="2">
    <source>
        <dbReference type="ARBA" id="ARBA00022475"/>
    </source>
</evidence>
<dbReference type="SUPFAM" id="SSF103481">
    <property type="entry name" value="Multidrug resistance efflux transporter EmrE"/>
    <property type="match status" value="2"/>
</dbReference>
<proteinExistence type="predicted"/>
<comment type="caution">
    <text evidence="8">The sequence shown here is derived from an EMBL/GenBank/DDBJ whole genome shotgun (WGS) entry which is preliminary data.</text>
</comment>
<name>A0ABW1ZY73_9GAMM</name>
<evidence type="ECO:0000313" key="9">
    <source>
        <dbReference type="Proteomes" id="UP001596422"/>
    </source>
</evidence>
<evidence type="ECO:0000256" key="3">
    <source>
        <dbReference type="ARBA" id="ARBA00022692"/>
    </source>
</evidence>
<keyword evidence="9" id="KW-1185">Reference proteome</keyword>
<feature type="domain" description="EamA" evidence="7">
    <location>
        <begin position="8"/>
        <end position="138"/>
    </location>
</feature>
<dbReference type="Pfam" id="PF00892">
    <property type="entry name" value="EamA"/>
    <property type="match status" value="2"/>
</dbReference>
<feature type="transmembrane region" description="Helical" evidence="6">
    <location>
        <begin position="36"/>
        <end position="54"/>
    </location>
</feature>
<dbReference type="InterPro" id="IPR000620">
    <property type="entry name" value="EamA_dom"/>
</dbReference>
<accession>A0ABW1ZY73</accession>
<dbReference type="RefSeq" id="WP_379908643.1">
    <property type="nucleotide sequence ID" value="NZ_JBHSWE010000001.1"/>
</dbReference>
<feature type="transmembrane region" description="Helical" evidence="6">
    <location>
        <begin position="122"/>
        <end position="139"/>
    </location>
</feature>
<feature type="transmembrane region" description="Helical" evidence="6">
    <location>
        <begin position="66"/>
        <end position="83"/>
    </location>
</feature>
<gene>
    <name evidence="8" type="ORF">ACFQDL_08585</name>
</gene>
<protein>
    <submittedName>
        <fullName evidence="8">DMT family transporter</fullName>
    </submittedName>
</protein>
<comment type="subcellular location">
    <subcellularLocation>
        <location evidence="1">Cell membrane</location>
        <topology evidence="1">Multi-pass membrane protein</topology>
    </subcellularLocation>
</comment>
<sequence>MFSRAMPMLCLLLAMLLWASSFVVLKLAFAYYDPMVVLSGRMFVASCCFIWLLRRFGPVDYRPGDWKLIALLMLAEPCLYFLFEASALHHTSAAQAGMITALLPLLVAIGAWFWLRERLHRQAWAGFALAVVGAVWLSLAAEETAAAPNPLLGNFLEFCAMLCAMVYTLCLKRLSARYSPWLLTALQSFCGTLFFLPALALPSVTLPTVWVPEAVLAILYLGLVVNIFAYGLYNLGVSWIPASQASAYINLIPVFTVVLAYLLLRETLNYEQLAASALVIGGVILSQWQPPRRDGVPETA</sequence>
<feature type="domain" description="EamA" evidence="7">
    <location>
        <begin position="152"/>
        <end position="285"/>
    </location>
</feature>
<feature type="transmembrane region" description="Helical" evidence="6">
    <location>
        <begin position="214"/>
        <end position="233"/>
    </location>
</feature>